<dbReference type="Pfam" id="PF09339">
    <property type="entry name" value="HTH_IclR"/>
    <property type="match status" value="1"/>
</dbReference>
<evidence type="ECO:0000259" key="5">
    <source>
        <dbReference type="PROSITE" id="PS51078"/>
    </source>
</evidence>
<dbReference type="InterPro" id="IPR029016">
    <property type="entry name" value="GAF-like_dom_sf"/>
</dbReference>
<organism evidence="6 7">
    <name type="scientific">Pigmentiphaga litoralis</name>
    <dbReference type="NCBI Taxonomy" id="516702"/>
    <lineage>
        <taxon>Bacteria</taxon>
        <taxon>Pseudomonadati</taxon>
        <taxon>Pseudomonadota</taxon>
        <taxon>Betaproteobacteria</taxon>
        <taxon>Burkholderiales</taxon>
        <taxon>Alcaligenaceae</taxon>
        <taxon>Pigmentiphaga</taxon>
    </lineage>
</organism>
<dbReference type="GO" id="GO:0045892">
    <property type="term" value="P:negative regulation of DNA-templated transcription"/>
    <property type="evidence" value="ECO:0007669"/>
    <property type="project" value="TreeGrafter"/>
</dbReference>
<keyword evidence="1" id="KW-0805">Transcription regulation</keyword>
<dbReference type="InterPro" id="IPR050707">
    <property type="entry name" value="HTH_MetabolicPath_Reg"/>
</dbReference>
<dbReference type="Proteomes" id="UP000542125">
    <property type="component" value="Unassembled WGS sequence"/>
</dbReference>
<comment type="caution">
    <text evidence="6">The sequence shown here is derived from an EMBL/GenBank/DDBJ whole genome shotgun (WGS) entry which is preliminary data.</text>
</comment>
<dbReference type="EMBL" id="JACBYR010000001">
    <property type="protein sequence ID" value="NYE81597.1"/>
    <property type="molecule type" value="Genomic_DNA"/>
</dbReference>
<dbReference type="PROSITE" id="PS51077">
    <property type="entry name" value="HTH_ICLR"/>
    <property type="match status" value="1"/>
</dbReference>
<evidence type="ECO:0000256" key="1">
    <source>
        <dbReference type="ARBA" id="ARBA00023015"/>
    </source>
</evidence>
<dbReference type="PANTHER" id="PTHR30136">
    <property type="entry name" value="HELIX-TURN-HELIX TRANSCRIPTIONAL REGULATOR, ICLR FAMILY"/>
    <property type="match status" value="1"/>
</dbReference>
<dbReference type="GO" id="GO:0003700">
    <property type="term" value="F:DNA-binding transcription factor activity"/>
    <property type="evidence" value="ECO:0007669"/>
    <property type="project" value="TreeGrafter"/>
</dbReference>
<dbReference type="SUPFAM" id="SSF46785">
    <property type="entry name" value="Winged helix' DNA-binding domain"/>
    <property type="match status" value="1"/>
</dbReference>
<proteinExistence type="predicted"/>
<dbReference type="SUPFAM" id="SSF55781">
    <property type="entry name" value="GAF domain-like"/>
    <property type="match status" value="1"/>
</dbReference>
<protein>
    <submittedName>
        <fullName evidence="6">IclR family mhp operon transcriptional activator</fullName>
    </submittedName>
</protein>
<reference evidence="6 7" key="1">
    <citation type="submission" date="2020-07" db="EMBL/GenBank/DDBJ databases">
        <title>Genomic Encyclopedia of Type Strains, Phase IV (KMG-V): Genome sequencing to study the core and pangenomes of soil and plant-associated prokaryotes.</title>
        <authorList>
            <person name="Whitman W."/>
        </authorList>
    </citation>
    <scope>NUCLEOTIDE SEQUENCE [LARGE SCALE GENOMIC DNA]</scope>
    <source>
        <strain evidence="6 7">SAS40</strain>
    </source>
</reference>
<sequence length="268" mass="29208">MRSTSCETTAVRSVVRAIDLLRTLNQRSISTIDMLHCQTRLPKATIMRMMRTLEECGLVKHAPQHGAYYLTSGVLALSHGYHSEPLVVEAATPCMDELTRRIKWPVAVAMLDELSMVVRYSTIPLSPLALRHSTLNVCLSLASRAIGRAYLAHCSVEQQDALITALASSDRDEDALAKDGVAIRDVLDDVRAKGFATRDTRFWPATNTLAVPVFDRHGVACAVGMTYFASTMTPAQAITRHLDDLQATAADIGARLQAMQAGTARSAI</sequence>
<evidence type="ECO:0000313" key="6">
    <source>
        <dbReference type="EMBL" id="NYE81597.1"/>
    </source>
</evidence>
<accession>A0A7Y9IRC3</accession>
<evidence type="ECO:0000256" key="3">
    <source>
        <dbReference type="ARBA" id="ARBA00023163"/>
    </source>
</evidence>
<evidence type="ECO:0000256" key="2">
    <source>
        <dbReference type="ARBA" id="ARBA00023125"/>
    </source>
</evidence>
<dbReference type="Pfam" id="PF01614">
    <property type="entry name" value="IclR_C"/>
    <property type="match status" value="1"/>
</dbReference>
<dbReference type="PANTHER" id="PTHR30136:SF23">
    <property type="entry name" value="DNA-BINDING TRANSCRIPTIONAL ACTIVATOR MHPR"/>
    <property type="match status" value="1"/>
</dbReference>
<dbReference type="NCBIfam" id="NF007342">
    <property type="entry name" value="PRK09834.1-4"/>
    <property type="match status" value="1"/>
</dbReference>
<keyword evidence="3" id="KW-0804">Transcription</keyword>
<dbReference type="InterPro" id="IPR036390">
    <property type="entry name" value="WH_DNA-bd_sf"/>
</dbReference>
<keyword evidence="7" id="KW-1185">Reference proteome</keyword>
<gene>
    <name evidence="6" type="ORF">FHW18_000868</name>
</gene>
<dbReference type="SMART" id="SM00346">
    <property type="entry name" value="HTH_ICLR"/>
    <property type="match status" value="1"/>
</dbReference>
<dbReference type="Gene3D" id="1.10.10.10">
    <property type="entry name" value="Winged helix-like DNA-binding domain superfamily/Winged helix DNA-binding domain"/>
    <property type="match status" value="1"/>
</dbReference>
<feature type="domain" description="IclR-ED" evidence="5">
    <location>
        <begin position="73"/>
        <end position="258"/>
    </location>
</feature>
<feature type="domain" description="HTH iclR-type" evidence="4">
    <location>
        <begin position="11"/>
        <end position="72"/>
    </location>
</feature>
<evidence type="ECO:0000259" key="4">
    <source>
        <dbReference type="PROSITE" id="PS51077"/>
    </source>
</evidence>
<dbReference type="AlphaFoldDB" id="A0A7Y9IRC3"/>
<dbReference type="Gene3D" id="3.30.450.40">
    <property type="match status" value="1"/>
</dbReference>
<dbReference type="GO" id="GO:0003677">
    <property type="term" value="F:DNA binding"/>
    <property type="evidence" value="ECO:0007669"/>
    <property type="project" value="UniProtKB-KW"/>
</dbReference>
<dbReference type="RefSeq" id="WP_179583715.1">
    <property type="nucleotide sequence ID" value="NZ_JACBYR010000001.1"/>
</dbReference>
<evidence type="ECO:0000313" key="7">
    <source>
        <dbReference type="Proteomes" id="UP000542125"/>
    </source>
</evidence>
<dbReference type="InterPro" id="IPR014757">
    <property type="entry name" value="Tscrpt_reg_IclR_C"/>
</dbReference>
<name>A0A7Y9IRC3_9BURK</name>
<dbReference type="InterPro" id="IPR005471">
    <property type="entry name" value="Tscrpt_reg_IclR_N"/>
</dbReference>
<dbReference type="InterPro" id="IPR036388">
    <property type="entry name" value="WH-like_DNA-bd_sf"/>
</dbReference>
<dbReference type="PROSITE" id="PS51078">
    <property type="entry name" value="ICLR_ED"/>
    <property type="match status" value="1"/>
</dbReference>
<keyword evidence="2" id="KW-0238">DNA-binding</keyword>